<evidence type="ECO:0000313" key="3">
    <source>
        <dbReference type="EMBL" id="KAH8027965.1"/>
    </source>
</evidence>
<comment type="caution">
    <text evidence="3">The sequence shown here is derived from an EMBL/GenBank/DDBJ whole genome shotgun (WGS) entry which is preliminary data.</text>
</comment>
<keyword evidence="4" id="KW-1185">Reference proteome</keyword>
<proteinExistence type="predicted"/>
<feature type="region of interest" description="Disordered" evidence="1">
    <location>
        <begin position="818"/>
        <end position="840"/>
    </location>
</feature>
<dbReference type="VEuPathDB" id="VectorBase:LOC119168670"/>
<accession>A0A9J6E1B9</accession>
<name>A0A9J6E1B9_RHIMP</name>
<feature type="domain" description="Retrotransposon gag" evidence="2">
    <location>
        <begin position="108"/>
        <end position="196"/>
    </location>
</feature>
<dbReference type="PANTHER" id="PTHR33194">
    <property type="entry name" value="ZINC KNUCKLE DOMAINCONTAINING PROTEIN"/>
    <property type="match status" value="1"/>
</dbReference>
<dbReference type="Pfam" id="PF03732">
    <property type="entry name" value="Retrotrans_gag"/>
    <property type="match status" value="1"/>
</dbReference>
<evidence type="ECO:0000313" key="4">
    <source>
        <dbReference type="Proteomes" id="UP000821866"/>
    </source>
</evidence>
<sequence length="866" mass="97521">MFRTPPGCPVPAVTTPVHRSSRRLQRLPPERGPLAEMMSVTPPNAKEGAAVSNAQESAAATHHTLWKPRVPKVFHGSVLEEVEDWLTLFERVLNYNDWTDFDKMRNVYFSLEDSARTWYENRELFPSWSVFRQYLLASWANPYHREQAERVIQSRLQMPNESVMMYVEDMTSPLRRADTDMAEEKKVCHLMRGVKEQLFAGLVRCPPKAVAEFLAKATTMEQVLQQRSVYDRQPKDEKRSLPGSQPPWKVPLLLVARIIAVPWSTWFFGPAVPPKESLACYRRGGPTSGSRRPPGVVRVYKPFLACHSRSGRQSLLAPSMGPGPRDNLAAIVVQAYRPGHQATETWTSIDAAFQSSQREETPSGAVRVYKPFLACCSRAGHLCLLVTPTHPSPRDYLAAAVVVTRVSPPGRPSTRSCKLELSLPGHAYSPLATCLVHRVTRTGFRSPPAASRSFFGVKHIGAASGLAASSWHPASTSVSAAASGPSRFRPPVLHQGILTMYLPRKHEVRPTRRLYQCVACDARLTSLSARHECPGPATNEPFHPFRHGPSYFNCKCSLTQHTTARHAQEESYAYVPLRNPRKPTELPPVLQVQRPLSLLVQLLQAQLAEFHQNLRPEPPFPVLEDVVKVGLPHRHHPRVPGRSPALRLLVLCRRLAAGHLPCRAILQPFPAPVLRRLGGQLRFPERHCPYHQILVPRLRLARSRRRPARILVVIPVPAPRRLLQRLPHGCPQSLPTSRYRQLIAERAGGRTVSQLPAPSLTTVLCWSDSDLPHPLPFPSGWRTLVRMTPKTVHTTYLSKHQPWTCLRTTPCCLRSRSASFEPRSDQPRHQNPARRVSRHDLRLLLGPRRLSTSHRQHRDALLETSI</sequence>
<gene>
    <name evidence="3" type="ORF">HPB51_011773</name>
</gene>
<dbReference type="VEuPathDB" id="VectorBase:LOC119168657"/>
<dbReference type="Proteomes" id="UP000821866">
    <property type="component" value="Chromosome 4"/>
</dbReference>
<dbReference type="EMBL" id="JABSTU010000006">
    <property type="protein sequence ID" value="KAH8027965.1"/>
    <property type="molecule type" value="Genomic_DNA"/>
</dbReference>
<reference evidence="3" key="1">
    <citation type="journal article" date="2020" name="Cell">
        <title>Large-Scale Comparative Analyses of Tick Genomes Elucidate Their Genetic Diversity and Vector Capacities.</title>
        <authorList>
            <consortium name="Tick Genome and Microbiome Consortium (TIGMIC)"/>
            <person name="Jia N."/>
            <person name="Wang J."/>
            <person name="Shi W."/>
            <person name="Du L."/>
            <person name="Sun Y."/>
            <person name="Zhan W."/>
            <person name="Jiang J.F."/>
            <person name="Wang Q."/>
            <person name="Zhang B."/>
            <person name="Ji P."/>
            <person name="Bell-Sakyi L."/>
            <person name="Cui X.M."/>
            <person name="Yuan T.T."/>
            <person name="Jiang B.G."/>
            <person name="Yang W.F."/>
            <person name="Lam T.T."/>
            <person name="Chang Q.C."/>
            <person name="Ding S.J."/>
            <person name="Wang X.J."/>
            <person name="Zhu J.G."/>
            <person name="Ruan X.D."/>
            <person name="Zhao L."/>
            <person name="Wei J.T."/>
            <person name="Ye R.Z."/>
            <person name="Que T.C."/>
            <person name="Du C.H."/>
            <person name="Zhou Y.H."/>
            <person name="Cheng J.X."/>
            <person name="Dai P.F."/>
            <person name="Guo W.B."/>
            <person name="Han X.H."/>
            <person name="Huang E.J."/>
            <person name="Li L.F."/>
            <person name="Wei W."/>
            <person name="Gao Y.C."/>
            <person name="Liu J.Z."/>
            <person name="Shao H.Z."/>
            <person name="Wang X."/>
            <person name="Wang C.C."/>
            <person name="Yang T.C."/>
            <person name="Huo Q.B."/>
            <person name="Li W."/>
            <person name="Chen H.Y."/>
            <person name="Chen S.E."/>
            <person name="Zhou L.G."/>
            <person name="Ni X.B."/>
            <person name="Tian J.H."/>
            <person name="Sheng Y."/>
            <person name="Liu T."/>
            <person name="Pan Y.S."/>
            <person name="Xia L.Y."/>
            <person name="Li J."/>
            <person name="Zhao F."/>
            <person name="Cao W.C."/>
        </authorList>
    </citation>
    <scope>NUCLEOTIDE SEQUENCE</scope>
    <source>
        <strain evidence="3">Rmic-2018</strain>
    </source>
</reference>
<evidence type="ECO:0000256" key="1">
    <source>
        <dbReference type="SAM" id="MobiDB-lite"/>
    </source>
</evidence>
<organism evidence="3 4">
    <name type="scientific">Rhipicephalus microplus</name>
    <name type="common">Cattle tick</name>
    <name type="synonym">Boophilus microplus</name>
    <dbReference type="NCBI Taxonomy" id="6941"/>
    <lineage>
        <taxon>Eukaryota</taxon>
        <taxon>Metazoa</taxon>
        <taxon>Ecdysozoa</taxon>
        <taxon>Arthropoda</taxon>
        <taxon>Chelicerata</taxon>
        <taxon>Arachnida</taxon>
        <taxon>Acari</taxon>
        <taxon>Parasitiformes</taxon>
        <taxon>Ixodida</taxon>
        <taxon>Ixodoidea</taxon>
        <taxon>Ixodidae</taxon>
        <taxon>Rhipicephalinae</taxon>
        <taxon>Rhipicephalus</taxon>
        <taxon>Boophilus</taxon>
    </lineage>
</organism>
<dbReference type="InterPro" id="IPR005162">
    <property type="entry name" value="Retrotrans_gag_dom"/>
</dbReference>
<dbReference type="AlphaFoldDB" id="A0A9J6E1B9"/>
<protein>
    <recommendedName>
        <fullName evidence="2">Retrotransposon gag domain-containing protein</fullName>
    </recommendedName>
</protein>
<dbReference type="PANTHER" id="PTHR33194:SF4">
    <property type="entry name" value="CCHC-TYPE DOMAIN-CONTAINING PROTEIN"/>
    <property type="match status" value="1"/>
</dbReference>
<reference evidence="3" key="2">
    <citation type="submission" date="2021-09" db="EMBL/GenBank/DDBJ databases">
        <authorList>
            <person name="Jia N."/>
            <person name="Wang J."/>
            <person name="Shi W."/>
            <person name="Du L."/>
            <person name="Sun Y."/>
            <person name="Zhan W."/>
            <person name="Jiang J."/>
            <person name="Wang Q."/>
            <person name="Zhang B."/>
            <person name="Ji P."/>
            <person name="Sakyi L.B."/>
            <person name="Cui X."/>
            <person name="Yuan T."/>
            <person name="Jiang B."/>
            <person name="Yang W."/>
            <person name="Lam T.T.-Y."/>
            <person name="Chang Q."/>
            <person name="Ding S."/>
            <person name="Wang X."/>
            <person name="Zhu J."/>
            <person name="Ruan X."/>
            <person name="Zhao L."/>
            <person name="Wei J."/>
            <person name="Que T."/>
            <person name="Du C."/>
            <person name="Cheng J."/>
            <person name="Dai P."/>
            <person name="Han X."/>
            <person name="Huang E."/>
            <person name="Gao Y."/>
            <person name="Liu J."/>
            <person name="Shao H."/>
            <person name="Ye R."/>
            <person name="Li L."/>
            <person name="Wei W."/>
            <person name="Wang X."/>
            <person name="Wang C."/>
            <person name="Huo Q."/>
            <person name="Li W."/>
            <person name="Guo W."/>
            <person name="Chen H."/>
            <person name="Chen S."/>
            <person name="Zhou L."/>
            <person name="Zhou L."/>
            <person name="Ni X."/>
            <person name="Tian J."/>
            <person name="Zhou Y."/>
            <person name="Sheng Y."/>
            <person name="Liu T."/>
            <person name="Pan Y."/>
            <person name="Xia L."/>
            <person name="Li J."/>
            <person name="Zhao F."/>
            <person name="Cao W."/>
        </authorList>
    </citation>
    <scope>NUCLEOTIDE SEQUENCE</scope>
    <source>
        <strain evidence="3">Rmic-2018</strain>
        <tissue evidence="3">Larvae</tissue>
    </source>
</reference>
<evidence type="ECO:0000259" key="2">
    <source>
        <dbReference type="Pfam" id="PF03732"/>
    </source>
</evidence>
<dbReference type="VEuPathDB" id="VectorBase:LOC119168654"/>
<feature type="region of interest" description="Disordered" evidence="1">
    <location>
        <begin position="1"/>
        <end position="35"/>
    </location>
</feature>
<feature type="region of interest" description="Disordered" evidence="1">
    <location>
        <begin position="847"/>
        <end position="866"/>
    </location>
</feature>